<sequence length="187" mass="20930">MSTDTQFTHLCPWWMAYFFDNPLRRLFHNPHHLFSAYLAPGMTAVDVGCGMGYFSIGMAKIVGPSGRVWAVDVQEKILQVATRRFKRAGVDGIVMPHQCRPDVLGVSGPVDFVLSFWSLHEMPDPVSTVRQVADMLKPEGHYFLAEPKNHVKPRYFERLSGFVQSAGLVRVARPGVALSTAAVFRKP</sequence>
<dbReference type="SUPFAM" id="SSF53335">
    <property type="entry name" value="S-adenosyl-L-methionine-dependent methyltransferases"/>
    <property type="match status" value="1"/>
</dbReference>
<dbReference type="RefSeq" id="WP_012176602.1">
    <property type="nucleotide sequence ID" value="NC_009943.1"/>
</dbReference>
<accession>A9A073</accession>
<dbReference type="EMBL" id="CP000859">
    <property type="protein sequence ID" value="ABW68992.1"/>
    <property type="molecule type" value="Genomic_DNA"/>
</dbReference>
<gene>
    <name evidence="2" type="ordered locus">Dole_3189</name>
</gene>
<keyword evidence="2" id="KW-0489">Methyltransferase</keyword>
<dbReference type="AlphaFoldDB" id="A9A073"/>
<dbReference type="Pfam" id="PF13847">
    <property type="entry name" value="Methyltransf_31"/>
    <property type="match status" value="1"/>
</dbReference>
<name>A9A073_DESOH</name>
<dbReference type="Gene3D" id="3.40.50.150">
    <property type="entry name" value="Vaccinia Virus protein VP39"/>
    <property type="match status" value="1"/>
</dbReference>
<keyword evidence="3" id="KW-1185">Reference proteome</keyword>
<dbReference type="InterPro" id="IPR025714">
    <property type="entry name" value="Methyltranfer_dom"/>
</dbReference>
<dbReference type="eggNOG" id="COG2519">
    <property type="taxonomic scope" value="Bacteria"/>
</dbReference>
<dbReference type="InterPro" id="IPR029063">
    <property type="entry name" value="SAM-dependent_MTases_sf"/>
</dbReference>
<dbReference type="GO" id="GO:0032259">
    <property type="term" value="P:methylation"/>
    <property type="evidence" value="ECO:0007669"/>
    <property type="project" value="UniProtKB-KW"/>
</dbReference>
<dbReference type="Proteomes" id="UP000008561">
    <property type="component" value="Chromosome"/>
</dbReference>
<dbReference type="CDD" id="cd02440">
    <property type="entry name" value="AdoMet_MTases"/>
    <property type="match status" value="1"/>
</dbReference>
<dbReference type="KEGG" id="dol:Dole_3189"/>
<evidence type="ECO:0000313" key="3">
    <source>
        <dbReference type="Proteomes" id="UP000008561"/>
    </source>
</evidence>
<proteinExistence type="predicted"/>
<protein>
    <submittedName>
        <fullName evidence="2">Methyltransferase type 11</fullName>
    </submittedName>
</protein>
<keyword evidence="2" id="KW-0808">Transferase</keyword>
<dbReference type="OrthoDB" id="9784101at2"/>
<reference evidence="2 3" key="1">
    <citation type="submission" date="2007-10" db="EMBL/GenBank/DDBJ databases">
        <title>Complete sequence of Desulfococcus oleovorans Hxd3.</title>
        <authorList>
            <consortium name="US DOE Joint Genome Institute"/>
            <person name="Copeland A."/>
            <person name="Lucas S."/>
            <person name="Lapidus A."/>
            <person name="Barry K."/>
            <person name="Glavina del Rio T."/>
            <person name="Dalin E."/>
            <person name="Tice H."/>
            <person name="Pitluck S."/>
            <person name="Kiss H."/>
            <person name="Brettin T."/>
            <person name="Bruce D."/>
            <person name="Detter J.C."/>
            <person name="Han C."/>
            <person name="Schmutz J."/>
            <person name="Larimer F."/>
            <person name="Land M."/>
            <person name="Hauser L."/>
            <person name="Kyrpides N."/>
            <person name="Kim E."/>
            <person name="Wawrik B."/>
            <person name="Richardson P."/>
        </authorList>
    </citation>
    <scope>NUCLEOTIDE SEQUENCE [LARGE SCALE GENOMIC DNA]</scope>
    <source>
        <strain evidence="3">DSM 6200 / JCM 39069 / Hxd3</strain>
    </source>
</reference>
<organism evidence="2 3">
    <name type="scientific">Desulfosudis oleivorans (strain DSM 6200 / JCM 39069 / Hxd3)</name>
    <name type="common">Desulfococcus oleovorans</name>
    <dbReference type="NCBI Taxonomy" id="96561"/>
    <lineage>
        <taxon>Bacteria</taxon>
        <taxon>Pseudomonadati</taxon>
        <taxon>Thermodesulfobacteriota</taxon>
        <taxon>Desulfobacteria</taxon>
        <taxon>Desulfobacterales</taxon>
        <taxon>Desulfosudaceae</taxon>
        <taxon>Desulfosudis</taxon>
    </lineage>
</organism>
<evidence type="ECO:0000259" key="1">
    <source>
        <dbReference type="Pfam" id="PF13847"/>
    </source>
</evidence>
<dbReference type="PANTHER" id="PTHR43861">
    <property type="entry name" value="TRANS-ACONITATE 2-METHYLTRANSFERASE-RELATED"/>
    <property type="match status" value="1"/>
</dbReference>
<feature type="domain" description="Methyltransferase" evidence="1">
    <location>
        <begin position="40"/>
        <end position="148"/>
    </location>
</feature>
<dbReference type="GO" id="GO:0008168">
    <property type="term" value="F:methyltransferase activity"/>
    <property type="evidence" value="ECO:0007669"/>
    <property type="project" value="UniProtKB-KW"/>
</dbReference>
<evidence type="ECO:0000313" key="2">
    <source>
        <dbReference type="EMBL" id="ABW68992.1"/>
    </source>
</evidence>
<dbReference type="STRING" id="96561.Dole_3189"/>
<dbReference type="HOGENOM" id="CLU_037990_16_2_7"/>